<proteinExistence type="predicted"/>
<dbReference type="AlphaFoldDB" id="A0A2J6RV05"/>
<name>A0A2J6RV05_HYAVF</name>
<dbReference type="PANTHER" id="PTHR37540">
    <property type="entry name" value="TRANSCRIPTION FACTOR (ACR-2), PUTATIVE-RELATED-RELATED"/>
    <property type="match status" value="1"/>
</dbReference>
<keyword evidence="2" id="KW-1185">Reference proteome</keyword>
<dbReference type="OrthoDB" id="4158087at2759"/>
<sequence>MASLPPPIPAEPVVMVHRGWNSHADLRLPREEVFQLRSDSTTSDITLEVENKIHWPRSSKQAVQEFAFVNATTTAPFGNRDPEVSRLVRGHVVKDTMRRKKLRRETEEWGEKVATAKPRLIEPHQGRYLGLDKKQSLIASKETTLAALPQEYFLPSPSNELDPHPALSPIIHHITEMGYAMCPHLVSFKINPIGPTSWFDHALRDEALFHALLYTTTSYAGLIGGSTETKESVVHFGKSVSLVKERLKSMCDVRNGNEVTNLAEGTARAVSCLAFTEVIRGNIEGWKTHMMGLKQMVDVRGGITQFSVGLQLKLHRSDLWGATEHLCHPYFSEYNGLPILPSREVIQQPAGPPLLTFLDTLPISPDLLNSLIFMLSLSERISCLSSGSITYNEAAQMTLMKDTYSLRYSLVSQPLDPGNGSLDDVLRIGAILYLQATPQEFPYAALGPGNLVKRLRELVFKVPMRNEREAEFIMWLLFIGAMCARKGPDRIWYIAQIGKLTAKLGLSEWIVVKQKVGEFWWVDTLHDKTAREAWEEAEVLRSVMSVG</sequence>
<dbReference type="EMBL" id="KZ613943">
    <property type="protein sequence ID" value="PMD42351.1"/>
    <property type="molecule type" value="Genomic_DNA"/>
</dbReference>
<evidence type="ECO:0000313" key="2">
    <source>
        <dbReference type="Proteomes" id="UP000235786"/>
    </source>
</evidence>
<gene>
    <name evidence="1" type="ORF">L207DRAFT_632129</name>
</gene>
<evidence type="ECO:0000313" key="1">
    <source>
        <dbReference type="EMBL" id="PMD42351.1"/>
    </source>
</evidence>
<reference evidence="1 2" key="1">
    <citation type="submission" date="2016-04" db="EMBL/GenBank/DDBJ databases">
        <title>A degradative enzymes factory behind the ericoid mycorrhizal symbiosis.</title>
        <authorList>
            <consortium name="DOE Joint Genome Institute"/>
            <person name="Martino E."/>
            <person name="Morin E."/>
            <person name="Grelet G."/>
            <person name="Kuo A."/>
            <person name="Kohler A."/>
            <person name="Daghino S."/>
            <person name="Barry K."/>
            <person name="Choi C."/>
            <person name="Cichocki N."/>
            <person name="Clum A."/>
            <person name="Copeland A."/>
            <person name="Hainaut M."/>
            <person name="Haridas S."/>
            <person name="Labutti K."/>
            <person name="Lindquist E."/>
            <person name="Lipzen A."/>
            <person name="Khouja H.-R."/>
            <person name="Murat C."/>
            <person name="Ohm R."/>
            <person name="Olson A."/>
            <person name="Spatafora J."/>
            <person name="Veneault-Fourrey C."/>
            <person name="Henrissat B."/>
            <person name="Grigoriev I."/>
            <person name="Martin F."/>
            <person name="Perotto S."/>
        </authorList>
    </citation>
    <scope>NUCLEOTIDE SEQUENCE [LARGE SCALE GENOMIC DNA]</scope>
    <source>
        <strain evidence="1 2">F</strain>
    </source>
</reference>
<protein>
    <submittedName>
        <fullName evidence="1">Uncharacterized protein</fullName>
    </submittedName>
</protein>
<accession>A0A2J6RV05</accession>
<organism evidence="1 2">
    <name type="scientific">Hyaloscypha variabilis (strain UAMH 11265 / GT02V1 / F)</name>
    <name type="common">Meliniomyces variabilis</name>
    <dbReference type="NCBI Taxonomy" id="1149755"/>
    <lineage>
        <taxon>Eukaryota</taxon>
        <taxon>Fungi</taxon>
        <taxon>Dikarya</taxon>
        <taxon>Ascomycota</taxon>
        <taxon>Pezizomycotina</taxon>
        <taxon>Leotiomycetes</taxon>
        <taxon>Helotiales</taxon>
        <taxon>Hyaloscyphaceae</taxon>
        <taxon>Hyaloscypha</taxon>
        <taxon>Hyaloscypha variabilis</taxon>
    </lineage>
</organism>
<dbReference type="Proteomes" id="UP000235786">
    <property type="component" value="Unassembled WGS sequence"/>
</dbReference>
<dbReference type="PANTHER" id="PTHR37540:SF5">
    <property type="entry name" value="TRANSCRIPTION FACTOR DOMAIN-CONTAINING PROTEIN"/>
    <property type="match status" value="1"/>
</dbReference>